<organism evidence="1">
    <name type="scientific">freshwater sediment metagenome</name>
    <dbReference type="NCBI Taxonomy" id="556182"/>
    <lineage>
        <taxon>unclassified sequences</taxon>
        <taxon>metagenomes</taxon>
        <taxon>ecological metagenomes</taxon>
    </lineage>
</organism>
<accession>A0AA48M463</accession>
<dbReference type="EMBL" id="OY288114">
    <property type="protein sequence ID" value="CAJ0885417.1"/>
    <property type="molecule type" value="Genomic_DNA"/>
</dbReference>
<sequence>MVVEKLSTPALVDRTFDLVSLARALELAISGSTTLAKEEMQALDHLAETLVSQIGALHDELNAQHHAELEADHV</sequence>
<proteinExistence type="predicted"/>
<reference evidence="1" key="1">
    <citation type="submission" date="2023-07" db="EMBL/GenBank/DDBJ databases">
        <authorList>
            <person name="Pelsma A.J. K."/>
        </authorList>
    </citation>
    <scope>NUCLEOTIDE SEQUENCE</scope>
</reference>
<gene>
    <name evidence="1" type="ORF">AMST5_03613</name>
</gene>
<dbReference type="AlphaFoldDB" id="A0AA48M463"/>
<name>A0AA48M463_9ZZZZ</name>
<evidence type="ECO:0000313" key="1">
    <source>
        <dbReference type="EMBL" id="CAJ0885417.1"/>
    </source>
</evidence>
<protein>
    <submittedName>
        <fullName evidence="1">Uncharacterized protein</fullName>
    </submittedName>
</protein>